<dbReference type="Pfam" id="PF17820">
    <property type="entry name" value="PDZ_6"/>
    <property type="match status" value="1"/>
</dbReference>
<evidence type="ECO:0000256" key="1">
    <source>
        <dbReference type="SAM" id="Phobius"/>
    </source>
</evidence>
<proteinExistence type="predicted"/>
<feature type="transmembrane region" description="Helical" evidence="1">
    <location>
        <begin position="89"/>
        <end position="110"/>
    </location>
</feature>
<feature type="transmembrane region" description="Helical" evidence="1">
    <location>
        <begin position="218"/>
        <end position="236"/>
    </location>
</feature>
<protein>
    <submittedName>
        <fullName evidence="3">PDZ domain-containing protein</fullName>
    </submittedName>
</protein>
<feature type="transmembrane region" description="Helical" evidence="1">
    <location>
        <begin position="130"/>
        <end position="150"/>
    </location>
</feature>
<dbReference type="InterPro" id="IPR041489">
    <property type="entry name" value="PDZ_6"/>
</dbReference>
<gene>
    <name evidence="3" type="ORF">NSA47_08840</name>
</gene>
<evidence type="ECO:0000313" key="3">
    <source>
        <dbReference type="EMBL" id="MCR1899087.1"/>
    </source>
</evidence>
<keyword evidence="1" id="KW-0812">Transmembrane</keyword>
<keyword evidence="1" id="KW-0472">Membrane</keyword>
<dbReference type="RefSeq" id="WP_257531072.1">
    <property type="nucleotide sequence ID" value="NZ_JANKAS010000007.1"/>
</dbReference>
<evidence type="ECO:0000313" key="4">
    <source>
        <dbReference type="Proteomes" id="UP001205748"/>
    </source>
</evidence>
<feature type="transmembrane region" description="Helical" evidence="1">
    <location>
        <begin position="7"/>
        <end position="32"/>
    </location>
</feature>
<comment type="caution">
    <text evidence="3">The sequence shown here is derived from an EMBL/GenBank/DDBJ whole genome shotgun (WGS) entry which is preliminary data.</text>
</comment>
<evidence type="ECO:0000259" key="2">
    <source>
        <dbReference type="Pfam" id="PF17820"/>
    </source>
</evidence>
<dbReference type="InterPro" id="IPR036034">
    <property type="entry name" value="PDZ_sf"/>
</dbReference>
<keyword evidence="1" id="KW-1133">Transmembrane helix</keyword>
<feature type="domain" description="PDZ" evidence="2">
    <location>
        <begin position="310"/>
        <end position="349"/>
    </location>
</feature>
<accession>A0AAE3L013</accession>
<dbReference type="Gene3D" id="2.30.42.10">
    <property type="match status" value="1"/>
</dbReference>
<organism evidence="3 4">
    <name type="scientific">Irregularibacter muris</name>
    <dbReference type="NCBI Taxonomy" id="1796619"/>
    <lineage>
        <taxon>Bacteria</taxon>
        <taxon>Bacillati</taxon>
        <taxon>Bacillota</taxon>
        <taxon>Clostridia</taxon>
        <taxon>Eubacteriales</taxon>
        <taxon>Eubacteriaceae</taxon>
        <taxon>Irregularibacter</taxon>
    </lineage>
</organism>
<sequence length="416" mass="47164">MKPIIDALWMGMTSLTRIIFHPIFWVVLFLVYTQYKKQTPREIKMLGVIRRSALMKTVNSTFHGLIGGLLGSTLMIIIGVSIRQEGLKYLWPIALILFMINARYLCFSYAGGLLSLFSLIFGFPQIDVPGLMALVAILHFVESILIYTNGSEDSLPIILDRGDGKHIGGYSLHRFWPIPIIIMTIMISNQIPSPGQIQMPDWWPIIKPMGELQFREDLIFLILTVVAALGYGDIALTQPPKVKVKKSAIKLGAYSVILLILSILSSRVYEVQWIAAFFAPAAHEFLIWQGRKEEQEGVPLFTIPQRGLRVLEVLEGSAAHKMGIQRGDIIHSINNFPINCEEDILQLLSQFPTFVWVKGEDYKGEGYTKELKAYPYGLRALGVLPLPQYSEIVYTAKEKESIMKRLWNKIKNKNNR</sequence>
<dbReference type="Proteomes" id="UP001205748">
    <property type="component" value="Unassembled WGS sequence"/>
</dbReference>
<dbReference type="EMBL" id="JANKAS010000007">
    <property type="protein sequence ID" value="MCR1899087.1"/>
    <property type="molecule type" value="Genomic_DNA"/>
</dbReference>
<keyword evidence="4" id="KW-1185">Reference proteome</keyword>
<feature type="transmembrane region" description="Helical" evidence="1">
    <location>
        <begin position="62"/>
        <end position="82"/>
    </location>
</feature>
<feature type="transmembrane region" description="Helical" evidence="1">
    <location>
        <begin position="248"/>
        <end position="265"/>
    </location>
</feature>
<dbReference type="SUPFAM" id="SSF50156">
    <property type="entry name" value="PDZ domain-like"/>
    <property type="match status" value="1"/>
</dbReference>
<reference evidence="3" key="1">
    <citation type="submission" date="2022-07" db="EMBL/GenBank/DDBJ databases">
        <title>Enhanced cultured diversity of the mouse gut microbiota enables custom-made synthetic communities.</title>
        <authorList>
            <person name="Afrizal A."/>
        </authorList>
    </citation>
    <scope>NUCLEOTIDE SEQUENCE</scope>
    <source>
        <strain evidence="3">DSM 28593</strain>
    </source>
</reference>
<dbReference type="AlphaFoldDB" id="A0AAE3L013"/>
<name>A0AAE3L013_9FIRM</name>